<organism evidence="1 2">
    <name type="scientific">Bagarius yarrelli</name>
    <name type="common">Goonch</name>
    <name type="synonym">Bagrus yarrelli</name>
    <dbReference type="NCBI Taxonomy" id="175774"/>
    <lineage>
        <taxon>Eukaryota</taxon>
        <taxon>Metazoa</taxon>
        <taxon>Chordata</taxon>
        <taxon>Craniata</taxon>
        <taxon>Vertebrata</taxon>
        <taxon>Euteleostomi</taxon>
        <taxon>Actinopterygii</taxon>
        <taxon>Neopterygii</taxon>
        <taxon>Teleostei</taxon>
        <taxon>Ostariophysi</taxon>
        <taxon>Siluriformes</taxon>
        <taxon>Sisoridae</taxon>
        <taxon>Sisorinae</taxon>
        <taxon>Bagarius</taxon>
    </lineage>
</organism>
<dbReference type="AlphaFoldDB" id="A0A556VCS4"/>
<sequence>MLSIPSIPRVTDVTHNHLDVQEQMWSLTFYRHSDTPERCFLDASTRQILQSDDSLSAKICLTHASWNPDDHL</sequence>
<gene>
    <name evidence="1" type="ORF">Baya_15610</name>
</gene>
<name>A0A556VCS4_BAGYA</name>
<dbReference type="EMBL" id="VCAZ01000239">
    <property type="protein sequence ID" value="TTM20211.1"/>
    <property type="molecule type" value="Genomic_DNA"/>
</dbReference>
<dbReference type="Proteomes" id="UP000319801">
    <property type="component" value="Unassembled WGS sequence"/>
</dbReference>
<accession>A0A556VCS4</accession>
<comment type="caution">
    <text evidence="1">The sequence shown here is derived from an EMBL/GenBank/DDBJ whole genome shotgun (WGS) entry which is preliminary data.</text>
</comment>
<evidence type="ECO:0000313" key="1">
    <source>
        <dbReference type="EMBL" id="TTM20211.1"/>
    </source>
</evidence>
<keyword evidence="2" id="KW-1185">Reference proteome</keyword>
<proteinExistence type="predicted"/>
<evidence type="ECO:0000313" key="2">
    <source>
        <dbReference type="Proteomes" id="UP000319801"/>
    </source>
</evidence>
<protein>
    <submittedName>
        <fullName evidence="1">Uncharacterized protein</fullName>
    </submittedName>
</protein>
<reference evidence="1 2" key="1">
    <citation type="journal article" date="2019" name="Genome Biol. Evol.">
        <title>Whole-Genome Sequencing of the Giant Devil Catfish, Bagarius yarrelli.</title>
        <authorList>
            <person name="Jiang W."/>
            <person name="Lv Y."/>
            <person name="Cheng L."/>
            <person name="Yang K."/>
            <person name="Chao B."/>
            <person name="Wang X."/>
            <person name="Li Y."/>
            <person name="Pan X."/>
            <person name="You X."/>
            <person name="Zhang Y."/>
            <person name="Yang J."/>
            <person name="Li J."/>
            <person name="Zhang X."/>
            <person name="Liu S."/>
            <person name="Sun C."/>
            <person name="Yang J."/>
            <person name="Shi Q."/>
        </authorList>
    </citation>
    <scope>NUCLEOTIDE SEQUENCE [LARGE SCALE GENOMIC DNA]</scope>
    <source>
        <strain evidence="1">JWS20170419001</strain>
        <tissue evidence="1">Muscle</tissue>
    </source>
</reference>